<feature type="region of interest" description="Disordered" evidence="8">
    <location>
        <begin position="34"/>
        <end position="55"/>
    </location>
</feature>
<dbReference type="InterPro" id="IPR011009">
    <property type="entry name" value="Kinase-like_dom_sf"/>
</dbReference>
<dbReference type="InterPro" id="IPR008271">
    <property type="entry name" value="Ser/Thr_kinase_AS"/>
</dbReference>
<dbReference type="GO" id="GO:0005737">
    <property type="term" value="C:cytoplasm"/>
    <property type="evidence" value="ECO:0007669"/>
    <property type="project" value="TreeGrafter"/>
</dbReference>
<accession>A0A1X2ISK6</accession>
<comment type="similarity">
    <text evidence="1">Belongs to the protein kinase superfamily. CMGC Ser/Thr protein kinase family. MNB/DYRK subfamily.</text>
</comment>
<dbReference type="GO" id="GO:0005634">
    <property type="term" value="C:nucleus"/>
    <property type="evidence" value="ECO:0007669"/>
    <property type="project" value="TreeGrafter"/>
</dbReference>
<evidence type="ECO:0000256" key="7">
    <source>
        <dbReference type="ARBA" id="ARBA00022840"/>
    </source>
</evidence>
<dbReference type="FunFam" id="1.10.510.10:FF:000380">
    <property type="entry name" value="Serine/threonine-protein kinase ppk15"/>
    <property type="match status" value="1"/>
</dbReference>
<organism evidence="10 11">
    <name type="scientific">Absidia repens</name>
    <dbReference type="NCBI Taxonomy" id="90262"/>
    <lineage>
        <taxon>Eukaryota</taxon>
        <taxon>Fungi</taxon>
        <taxon>Fungi incertae sedis</taxon>
        <taxon>Mucoromycota</taxon>
        <taxon>Mucoromycotina</taxon>
        <taxon>Mucoromycetes</taxon>
        <taxon>Mucorales</taxon>
        <taxon>Cunninghamellaceae</taxon>
        <taxon>Absidia</taxon>
    </lineage>
</organism>
<feature type="region of interest" description="Disordered" evidence="8">
    <location>
        <begin position="566"/>
        <end position="667"/>
    </location>
</feature>
<dbReference type="PROSITE" id="PS50011">
    <property type="entry name" value="PROTEIN_KINASE_DOM"/>
    <property type="match status" value="1"/>
</dbReference>
<keyword evidence="2" id="KW-0723">Serine/threonine-protein kinase</keyword>
<dbReference type="PANTHER" id="PTHR24058:SF17">
    <property type="entry name" value="HOMEODOMAIN INTERACTING PROTEIN KINASE, ISOFORM D"/>
    <property type="match status" value="1"/>
</dbReference>
<evidence type="ECO:0000256" key="3">
    <source>
        <dbReference type="ARBA" id="ARBA00022553"/>
    </source>
</evidence>
<feature type="compositionally biased region" description="Polar residues" evidence="8">
    <location>
        <begin position="615"/>
        <end position="631"/>
    </location>
</feature>
<protein>
    <submittedName>
        <fullName evidence="10">Kinase-like domain-containing protein</fullName>
    </submittedName>
</protein>
<feature type="compositionally biased region" description="Polar residues" evidence="8">
    <location>
        <begin position="44"/>
        <end position="54"/>
    </location>
</feature>
<evidence type="ECO:0000256" key="8">
    <source>
        <dbReference type="SAM" id="MobiDB-lite"/>
    </source>
</evidence>
<feature type="region of interest" description="Disordered" evidence="8">
    <location>
        <begin position="99"/>
        <end position="123"/>
    </location>
</feature>
<feature type="domain" description="Protein kinase" evidence="9">
    <location>
        <begin position="239"/>
        <end position="566"/>
    </location>
</feature>
<dbReference type="Proteomes" id="UP000193560">
    <property type="component" value="Unassembled WGS sequence"/>
</dbReference>
<feature type="compositionally biased region" description="Polar residues" evidence="8">
    <location>
        <begin position="869"/>
        <end position="883"/>
    </location>
</feature>
<feature type="region of interest" description="Disordered" evidence="8">
    <location>
        <begin position="837"/>
        <end position="946"/>
    </location>
</feature>
<name>A0A1X2ISK6_9FUNG</name>
<feature type="compositionally biased region" description="Polar residues" evidence="8">
    <location>
        <begin position="593"/>
        <end position="602"/>
    </location>
</feature>
<keyword evidence="11" id="KW-1185">Reference proteome</keyword>
<evidence type="ECO:0000256" key="6">
    <source>
        <dbReference type="ARBA" id="ARBA00022777"/>
    </source>
</evidence>
<evidence type="ECO:0000256" key="5">
    <source>
        <dbReference type="ARBA" id="ARBA00022741"/>
    </source>
</evidence>
<dbReference type="InterPro" id="IPR000719">
    <property type="entry name" value="Prot_kinase_dom"/>
</dbReference>
<evidence type="ECO:0000256" key="4">
    <source>
        <dbReference type="ARBA" id="ARBA00022679"/>
    </source>
</evidence>
<dbReference type="Gene3D" id="3.30.200.20">
    <property type="entry name" value="Phosphorylase Kinase, domain 1"/>
    <property type="match status" value="1"/>
</dbReference>
<evidence type="ECO:0000259" key="9">
    <source>
        <dbReference type="PROSITE" id="PS50011"/>
    </source>
</evidence>
<proteinExistence type="inferred from homology"/>
<gene>
    <name evidence="10" type="ORF">BCR42DRAFT_434415</name>
</gene>
<evidence type="ECO:0000313" key="11">
    <source>
        <dbReference type="Proteomes" id="UP000193560"/>
    </source>
</evidence>
<feature type="compositionally biased region" description="Basic and acidic residues" evidence="8">
    <location>
        <begin position="603"/>
        <end position="614"/>
    </location>
</feature>
<feature type="region of interest" description="Disordered" evidence="8">
    <location>
        <begin position="689"/>
        <end position="786"/>
    </location>
</feature>
<comment type="caution">
    <text evidence="10">The sequence shown here is derived from an EMBL/GenBank/DDBJ whole genome shotgun (WGS) entry which is preliminary data.</text>
</comment>
<dbReference type="PANTHER" id="PTHR24058">
    <property type="entry name" value="DUAL SPECIFICITY PROTEIN KINASE"/>
    <property type="match status" value="1"/>
</dbReference>
<dbReference type="Pfam" id="PF00069">
    <property type="entry name" value="Pkinase"/>
    <property type="match status" value="1"/>
</dbReference>
<dbReference type="STRING" id="90262.A0A1X2ISK6"/>
<dbReference type="GO" id="GO:0005524">
    <property type="term" value="F:ATP binding"/>
    <property type="evidence" value="ECO:0007669"/>
    <property type="project" value="UniProtKB-KW"/>
</dbReference>
<feature type="compositionally biased region" description="Low complexity" evidence="8">
    <location>
        <begin position="851"/>
        <end position="868"/>
    </location>
</feature>
<sequence>MDSYLRRKQPYKSELANLNLVTNDTLPISTLHSQEKGEPDLRQQHSAPTTTDNFFLNGRKLQGRYKLHTEAMDLDSDYELDNAPVQAASRITRRHPVKIPFLTPSTSSSSSSRKTVSNNSNKLDPASPFYSTVVEPQMNLGQQWPPRSATFKRVVPGDNWHTAMTKKTAQVSLLKQMTAHLVNTYQSQNSSYCRKSTHKPQRILTKPSKGAKNDGYDNNDYDYILKVNDVLGEEKEYQYRIIDILGSGTFGQVVKCERTSTGELFSVKVIKNKVAYREQSRMEVEILKQLKSKLDSKAQRHILTLHHTFTHKNHFCLVFELLSFNLYELIKQNQFKGLSINLVRVFTLQLLDTLILLKEAKIIHCDLKPENVLLTSIDTPIIKVIDFGSACHEANKIYTYIQSRFYRSPEVLLGLQYTGAIDMWSLGCIVAELFIGIPLFPGSSEYNQLRRIVDMLGMPPQDMLEKGLNSGDFFNKDNKGNGKHVYTMKSLEQYGMEHKKTELPGKKYYPQTELPDLILETRPSHRSHGNAEQEHRRAMIDFLQGLLELNPLKRWTPQQARHHPFVTGQPFTEPYKPNNLARKQGTIVKKPTKSSTLPALQSSRRDPVTVRDTNRIPTSHHSNEQQHQNKIQPPESLGTGEHHDTNSTTNGPSYSRRPRAQSMNAPAIPGNIHSLVLDMQAHPIIEHHPAQQQSNSETREQQDRQHGSHDKVANNYSGFYKNRHSRSQGDLIGLLSPENHHPASSQQTDTTKHINNNISGISHSQSSLSVQHQQQSTDESTNTTPDDLLLKHTFYSESNGTTNDNDAIIVPTTLVSQQSNVRKVKIAPNVKIRIGSHEAYRQAGRGGGSGSISNSSSGSNSNNTSNHNDGLTTSYSNNNNISHQGDDGDWLTEPTITSLHLSSSARPKPKGRLSHEGEAAGGLLMMRQDKNDPFSSSSSMSNSKRVAAAIKRRTMLGN</sequence>
<dbReference type="EMBL" id="MCGE01000005">
    <property type="protein sequence ID" value="ORZ21528.1"/>
    <property type="molecule type" value="Genomic_DNA"/>
</dbReference>
<feature type="compositionally biased region" description="Polar residues" evidence="8">
    <location>
        <begin position="894"/>
        <end position="905"/>
    </location>
</feature>
<dbReference type="SUPFAM" id="SSF56112">
    <property type="entry name" value="Protein kinase-like (PK-like)"/>
    <property type="match status" value="1"/>
</dbReference>
<evidence type="ECO:0000256" key="1">
    <source>
        <dbReference type="ARBA" id="ARBA00008867"/>
    </source>
</evidence>
<keyword evidence="5" id="KW-0547">Nucleotide-binding</keyword>
<keyword evidence="3" id="KW-0597">Phosphoprotein</keyword>
<dbReference type="OrthoDB" id="9332038at2759"/>
<evidence type="ECO:0000313" key="10">
    <source>
        <dbReference type="EMBL" id="ORZ21528.1"/>
    </source>
</evidence>
<dbReference type="SMART" id="SM00220">
    <property type="entry name" value="S_TKc"/>
    <property type="match status" value="1"/>
</dbReference>
<feature type="compositionally biased region" description="Low complexity" evidence="8">
    <location>
        <begin position="103"/>
        <end position="121"/>
    </location>
</feature>
<reference evidence="10 11" key="1">
    <citation type="submission" date="2016-07" db="EMBL/GenBank/DDBJ databases">
        <title>Pervasive Adenine N6-methylation of Active Genes in Fungi.</title>
        <authorList>
            <consortium name="DOE Joint Genome Institute"/>
            <person name="Mondo S.J."/>
            <person name="Dannebaum R.O."/>
            <person name="Kuo R.C."/>
            <person name="Labutti K."/>
            <person name="Haridas S."/>
            <person name="Kuo A."/>
            <person name="Salamov A."/>
            <person name="Ahrendt S.R."/>
            <person name="Lipzen A."/>
            <person name="Sullivan W."/>
            <person name="Andreopoulos W.B."/>
            <person name="Clum A."/>
            <person name="Lindquist E."/>
            <person name="Daum C."/>
            <person name="Ramamoorthy G.K."/>
            <person name="Gryganskyi A."/>
            <person name="Culley D."/>
            <person name="Magnuson J.K."/>
            <person name="James T.Y."/>
            <person name="O'Malley M.A."/>
            <person name="Stajich J.E."/>
            <person name="Spatafora J.W."/>
            <person name="Visel A."/>
            <person name="Grigoriev I.V."/>
        </authorList>
    </citation>
    <scope>NUCLEOTIDE SEQUENCE [LARGE SCALE GENOMIC DNA]</scope>
    <source>
        <strain evidence="10 11">NRRL 1336</strain>
    </source>
</reference>
<dbReference type="InterPro" id="IPR050494">
    <property type="entry name" value="Ser_Thr_dual-spec_kinase"/>
</dbReference>
<feature type="compositionally biased region" description="Basic and acidic residues" evidence="8">
    <location>
        <begin position="34"/>
        <end position="43"/>
    </location>
</feature>
<dbReference type="PROSITE" id="PS00108">
    <property type="entry name" value="PROTEIN_KINASE_ST"/>
    <property type="match status" value="1"/>
</dbReference>
<feature type="compositionally biased region" description="Low complexity" evidence="8">
    <location>
        <begin position="753"/>
        <end position="776"/>
    </location>
</feature>
<evidence type="ECO:0000256" key="2">
    <source>
        <dbReference type="ARBA" id="ARBA00022527"/>
    </source>
</evidence>
<keyword evidence="6 10" id="KW-0418">Kinase</keyword>
<dbReference type="AlphaFoldDB" id="A0A1X2ISK6"/>
<keyword evidence="7" id="KW-0067">ATP-binding</keyword>
<feature type="compositionally biased region" description="Basic and acidic residues" evidence="8">
    <location>
        <begin position="697"/>
        <end position="712"/>
    </location>
</feature>
<dbReference type="GO" id="GO:0004674">
    <property type="term" value="F:protein serine/threonine kinase activity"/>
    <property type="evidence" value="ECO:0007669"/>
    <property type="project" value="UniProtKB-KW"/>
</dbReference>
<keyword evidence="4" id="KW-0808">Transferase</keyword>
<dbReference type="Gene3D" id="1.10.510.10">
    <property type="entry name" value="Transferase(Phosphotransferase) domain 1"/>
    <property type="match status" value="1"/>
</dbReference>
<dbReference type="GO" id="GO:0004713">
    <property type="term" value="F:protein tyrosine kinase activity"/>
    <property type="evidence" value="ECO:0007669"/>
    <property type="project" value="TreeGrafter"/>
</dbReference>